<name>A0ABN9WVD3_9DINO</name>
<dbReference type="InterPro" id="IPR011009">
    <property type="entry name" value="Kinase-like_dom_sf"/>
</dbReference>
<feature type="region of interest" description="Disordered" evidence="6">
    <location>
        <begin position="403"/>
        <end position="463"/>
    </location>
</feature>
<dbReference type="Gene3D" id="1.10.510.10">
    <property type="entry name" value="Transferase(Phosphotransferase) domain 1"/>
    <property type="match status" value="1"/>
</dbReference>
<comment type="caution">
    <text evidence="8">The sequence shown here is derived from an EMBL/GenBank/DDBJ whole genome shotgun (WGS) entry which is preliminary data.</text>
</comment>
<feature type="compositionally biased region" description="Polar residues" evidence="6">
    <location>
        <begin position="64"/>
        <end position="89"/>
    </location>
</feature>
<feature type="compositionally biased region" description="Low complexity" evidence="6">
    <location>
        <begin position="426"/>
        <end position="453"/>
    </location>
</feature>
<keyword evidence="5" id="KW-0067">ATP-binding</keyword>
<dbReference type="PROSITE" id="PS50011">
    <property type="entry name" value="PROTEIN_KINASE_DOM"/>
    <property type="match status" value="1"/>
</dbReference>
<feature type="compositionally biased region" description="Polar residues" evidence="6">
    <location>
        <begin position="408"/>
        <end position="424"/>
    </location>
</feature>
<evidence type="ECO:0000259" key="7">
    <source>
        <dbReference type="PROSITE" id="PS50011"/>
    </source>
</evidence>
<dbReference type="PANTHER" id="PTHR24349">
    <property type="entry name" value="SERINE/THREONINE-PROTEIN KINASE"/>
    <property type="match status" value="1"/>
</dbReference>
<feature type="region of interest" description="Disordered" evidence="6">
    <location>
        <begin position="1"/>
        <end position="97"/>
    </location>
</feature>
<keyword evidence="9" id="KW-1185">Reference proteome</keyword>
<keyword evidence="1" id="KW-0723">Serine/threonine-protein kinase</keyword>
<evidence type="ECO:0000313" key="9">
    <source>
        <dbReference type="Proteomes" id="UP001189429"/>
    </source>
</evidence>
<feature type="domain" description="Protein kinase" evidence="7">
    <location>
        <begin position="92"/>
        <end position="393"/>
    </location>
</feature>
<feature type="compositionally biased region" description="Low complexity" evidence="6">
    <location>
        <begin position="38"/>
        <end position="63"/>
    </location>
</feature>
<sequence>MKSFRERMKKMNLTVNTMTEDISRAGPEERGPKFSNKSSPTRLSTSPTRPSTSPTRVSISPTRANTSPTRTSMRTLSNKGTPTRASSGNHLRKGISKISHSQLSRLYEIKEKVMDSAHKGMEVRFATRLSDNEELVVKTRVKEASFMGASEEKEWRDTTVAQLNMPKVESMCEYIAVYETPDTYYVFMERAEGMDLFEQLQRMHLSTEDAREIIFQMLTALDVMHTTGRIHKDLKLENVVVDLASQRVRRTSSNGSLTSIEAKLIDFDTVADWEPTSPKAKEVLGTDGYIAPEAYSGGYAPASDIYSIGVIMYKVLTGKFPYRTDIFDDQPGENWVGSPAMKRIQNRLMSEKVDFALSPLNKMPDAQDLVKKMMALNPRERPSAAGALRHPWFRQVGHGVVRPRLRSRASTSEGTGRVSLSPSYKSRASTSTASPSTSLNSKKSASSTASSCAEKVLLPGEPE</sequence>
<dbReference type="SMART" id="SM00220">
    <property type="entry name" value="S_TKc"/>
    <property type="match status" value="1"/>
</dbReference>
<organism evidence="8 9">
    <name type="scientific">Prorocentrum cordatum</name>
    <dbReference type="NCBI Taxonomy" id="2364126"/>
    <lineage>
        <taxon>Eukaryota</taxon>
        <taxon>Sar</taxon>
        <taxon>Alveolata</taxon>
        <taxon>Dinophyceae</taxon>
        <taxon>Prorocentrales</taxon>
        <taxon>Prorocentraceae</taxon>
        <taxon>Prorocentrum</taxon>
    </lineage>
</organism>
<dbReference type="Proteomes" id="UP001189429">
    <property type="component" value="Unassembled WGS sequence"/>
</dbReference>
<feature type="compositionally biased region" description="Basic and acidic residues" evidence="6">
    <location>
        <begin position="21"/>
        <end position="32"/>
    </location>
</feature>
<evidence type="ECO:0000256" key="3">
    <source>
        <dbReference type="ARBA" id="ARBA00022741"/>
    </source>
</evidence>
<keyword evidence="3" id="KW-0547">Nucleotide-binding</keyword>
<dbReference type="EMBL" id="CAUYUJ010019392">
    <property type="protein sequence ID" value="CAK0890805.1"/>
    <property type="molecule type" value="Genomic_DNA"/>
</dbReference>
<evidence type="ECO:0000256" key="5">
    <source>
        <dbReference type="ARBA" id="ARBA00022840"/>
    </source>
</evidence>
<keyword evidence="4" id="KW-0418">Kinase</keyword>
<dbReference type="SUPFAM" id="SSF56112">
    <property type="entry name" value="Protein kinase-like (PK-like)"/>
    <property type="match status" value="1"/>
</dbReference>
<gene>
    <name evidence="8" type="ORF">PCOR1329_LOCUS70908</name>
</gene>
<evidence type="ECO:0000256" key="1">
    <source>
        <dbReference type="ARBA" id="ARBA00022527"/>
    </source>
</evidence>
<proteinExistence type="predicted"/>
<dbReference type="InterPro" id="IPR000719">
    <property type="entry name" value="Prot_kinase_dom"/>
</dbReference>
<evidence type="ECO:0000256" key="4">
    <source>
        <dbReference type="ARBA" id="ARBA00022777"/>
    </source>
</evidence>
<reference evidence="8" key="1">
    <citation type="submission" date="2023-10" db="EMBL/GenBank/DDBJ databases">
        <authorList>
            <person name="Chen Y."/>
            <person name="Shah S."/>
            <person name="Dougan E. K."/>
            <person name="Thang M."/>
            <person name="Chan C."/>
        </authorList>
    </citation>
    <scope>NUCLEOTIDE SEQUENCE [LARGE SCALE GENOMIC DNA]</scope>
</reference>
<evidence type="ECO:0000256" key="2">
    <source>
        <dbReference type="ARBA" id="ARBA00022679"/>
    </source>
</evidence>
<evidence type="ECO:0000313" key="8">
    <source>
        <dbReference type="EMBL" id="CAK0890805.1"/>
    </source>
</evidence>
<accession>A0ABN9WVD3</accession>
<keyword evidence="2" id="KW-0808">Transferase</keyword>
<protein>
    <recommendedName>
        <fullName evidence="7">Protein kinase domain-containing protein</fullName>
    </recommendedName>
</protein>
<dbReference type="Pfam" id="PF00069">
    <property type="entry name" value="Pkinase"/>
    <property type="match status" value="1"/>
</dbReference>
<dbReference type="InterPro" id="IPR050205">
    <property type="entry name" value="CDPK_Ser/Thr_kinases"/>
</dbReference>
<evidence type="ECO:0000256" key="6">
    <source>
        <dbReference type="SAM" id="MobiDB-lite"/>
    </source>
</evidence>